<dbReference type="EMBL" id="JAPTSV010000007">
    <property type="protein sequence ID" value="KAJ1526423.1"/>
    <property type="molecule type" value="Genomic_DNA"/>
</dbReference>
<organism evidence="2 3">
    <name type="scientific">Megalurothrips usitatus</name>
    <name type="common">bean blossom thrips</name>
    <dbReference type="NCBI Taxonomy" id="439358"/>
    <lineage>
        <taxon>Eukaryota</taxon>
        <taxon>Metazoa</taxon>
        <taxon>Ecdysozoa</taxon>
        <taxon>Arthropoda</taxon>
        <taxon>Hexapoda</taxon>
        <taxon>Insecta</taxon>
        <taxon>Pterygota</taxon>
        <taxon>Neoptera</taxon>
        <taxon>Paraneoptera</taxon>
        <taxon>Thysanoptera</taxon>
        <taxon>Terebrantia</taxon>
        <taxon>Thripoidea</taxon>
        <taxon>Thripidae</taxon>
        <taxon>Megalurothrips</taxon>
    </lineage>
</organism>
<evidence type="ECO:0000313" key="2">
    <source>
        <dbReference type="EMBL" id="KAJ1526423.1"/>
    </source>
</evidence>
<protein>
    <submittedName>
        <fullName evidence="2">Uncharacterized protein</fullName>
    </submittedName>
</protein>
<gene>
    <name evidence="2" type="ORF">ONE63_009557</name>
</gene>
<accession>A0AAV7XJZ5</accession>
<evidence type="ECO:0000256" key="1">
    <source>
        <dbReference type="SAM" id="SignalP"/>
    </source>
</evidence>
<evidence type="ECO:0000313" key="3">
    <source>
        <dbReference type="Proteomes" id="UP001075354"/>
    </source>
</evidence>
<feature type="signal peptide" evidence="1">
    <location>
        <begin position="1"/>
        <end position="21"/>
    </location>
</feature>
<comment type="caution">
    <text evidence="2">The sequence shown here is derived from an EMBL/GenBank/DDBJ whole genome shotgun (WGS) entry which is preliminary data.</text>
</comment>
<keyword evidence="1" id="KW-0732">Signal</keyword>
<feature type="chain" id="PRO_5043552290" evidence="1">
    <location>
        <begin position="22"/>
        <end position="167"/>
    </location>
</feature>
<proteinExistence type="predicted"/>
<dbReference type="PROSITE" id="PS51257">
    <property type="entry name" value="PROKAR_LIPOPROTEIN"/>
    <property type="match status" value="1"/>
</dbReference>
<dbReference type="Proteomes" id="UP001075354">
    <property type="component" value="Chromosome 7"/>
</dbReference>
<name>A0AAV7XJZ5_9NEOP</name>
<reference evidence="2" key="1">
    <citation type="submission" date="2022-12" db="EMBL/GenBank/DDBJ databases">
        <title>Chromosome-level genome assembly of the bean flower thrips Megalurothrips usitatus.</title>
        <authorList>
            <person name="Ma L."/>
            <person name="Liu Q."/>
            <person name="Li H."/>
            <person name="Cai W."/>
        </authorList>
    </citation>
    <scope>NUCLEOTIDE SEQUENCE</scope>
    <source>
        <strain evidence="2">Cailab_2022a</strain>
    </source>
</reference>
<keyword evidence="3" id="KW-1185">Reference proteome</keyword>
<dbReference type="AlphaFoldDB" id="A0AAV7XJZ5"/>
<sequence length="167" mass="18296">MSPRIVLVVSGVLAFVAACQAGPSVPPTVLPTVPLAVGNKLTAKVQYKTKFDWVEIHGCDALSCNVMWVSGPSSATQDLRFDVFTQADANGADPKEQLTHFKGIQEFEDGELVFVLEHRANQLAVWLQAFPDKVATMPVKDSCDRIRIKGFNAGFNDMKVEYIGLKQ</sequence>